<evidence type="ECO:0000256" key="5">
    <source>
        <dbReference type="SAM" id="MobiDB-lite"/>
    </source>
</evidence>
<keyword evidence="3" id="KW-0698">rRNA processing</keyword>
<proteinExistence type="inferred from homology"/>
<feature type="region of interest" description="Disordered" evidence="5">
    <location>
        <begin position="359"/>
        <end position="724"/>
    </location>
</feature>
<feature type="region of interest" description="Disordered" evidence="5">
    <location>
        <begin position="240"/>
        <end position="318"/>
    </location>
</feature>
<gene>
    <name evidence="6" type="ORF">SKAU_G00240440</name>
</gene>
<feature type="region of interest" description="Disordered" evidence="5">
    <location>
        <begin position="814"/>
        <end position="842"/>
    </location>
</feature>
<feature type="compositionally biased region" description="Basic and acidic residues" evidence="5">
    <location>
        <begin position="419"/>
        <end position="429"/>
    </location>
</feature>
<evidence type="ECO:0000256" key="3">
    <source>
        <dbReference type="ARBA" id="ARBA00022552"/>
    </source>
</evidence>
<keyword evidence="4" id="KW-0539">Nucleus</keyword>
<feature type="compositionally biased region" description="Basic residues" evidence="5">
    <location>
        <begin position="452"/>
        <end position="466"/>
    </location>
</feature>
<evidence type="ECO:0000256" key="2">
    <source>
        <dbReference type="ARBA" id="ARBA00006374"/>
    </source>
</evidence>
<dbReference type="AlphaFoldDB" id="A0A9Q1IS63"/>
<dbReference type="PANTHER" id="PTHR13026">
    <property type="entry name" value="NNP-1 PROTEIN NOVEL NUCLEAR PROTEIN 1 NOP52"/>
    <property type="match status" value="1"/>
</dbReference>
<feature type="compositionally biased region" description="Basic residues" evidence="5">
    <location>
        <begin position="385"/>
        <end position="394"/>
    </location>
</feature>
<protein>
    <submittedName>
        <fullName evidence="6">Uncharacterized protein</fullName>
    </submittedName>
</protein>
<feature type="compositionally biased region" description="Acidic residues" evidence="5">
    <location>
        <begin position="591"/>
        <end position="602"/>
    </location>
</feature>
<comment type="caution">
    <text evidence="6">The sequence shown here is derived from an EMBL/GenBank/DDBJ whole genome shotgun (WGS) entry which is preliminary data.</text>
</comment>
<dbReference type="Pfam" id="PF05997">
    <property type="entry name" value="Nop52"/>
    <property type="match status" value="1"/>
</dbReference>
<dbReference type="PANTHER" id="PTHR13026:SF0">
    <property type="entry name" value="RIBOSOMAL RNA PROCESSING 1B"/>
    <property type="match status" value="1"/>
</dbReference>
<sequence>MAPMLQEPEVQFAQRLASNEKSVRTKAIKKLRKYLSVRSQKPDGGFTIDELLKIWKGLFYCLWMQDKPLQQEQLSTQISGLIHSLQNIDSQFFFVESFLLTINREWNGIDRLRMDKFYSLVRFVFRETFEMMKRREWDNGLIGRFTELLSAQVLRSTSDAPKGVQFHVLDIYMTELARVGSAQLTAEQNLTFIDPFCKTAAKTKDHVLVEGICSNIFHEIVDHAPFAIEDLMREIRREGGRVSKSGQEAEQDEETASTAVQNRPKRTGGKRVNGVTGTVDEDAADDDDGEEEAMEEDEDDLPDWEDDSDVPKDDEGIGPVLQFDYQALADRLFELASRSNTPSFNRKKLYNVVKTFRNLSKGVFPQDEYPAEVSTDEDDDDMFGSRRKIRKRRRNREDEPKEEAGEEGGPAVKKRKAKRDTEKPTDSEQGRTAGQADSVSGPAGKPSDGAGTKKKKKRRRRKKKKTAVGAEGENVPVEEVSEKQQTAQLDTGAEQASPAVAESTDSEVKCPTMAETQTDTEAQNQSLTGAEEAVADGVSSEGTVKKGKKKKKKQKVSTQGMEVSEADTEGLNTSAAVEAVPGGEESQSAPAEEEGAAPDEAEATPLPPEANRKRSKKKKNRETPEQTEGSPAAAEEPMQPDAESDCADASCADAQPKKRKRKKKVAAAQEEEATGEKASQINGHVEEVEAAGKKAKQCSESKAISTPAGAKKPQKKKKAKVSSGTASDFITFQSPCIPTPLFCRQAKGSPSTPVFQKQLSLTPLSESKKVTFGLKNNQTAEFRKMDRSLMVSPDGSSRVPFDPQQKPLFGVLKSPLAVKPQATNDKNDNSGTKGRPTAADFF</sequence>
<evidence type="ECO:0000256" key="1">
    <source>
        <dbReference type="ARBA" id="ARBA00004123"/>
    </source>
</evidence>
<reference evidence="6" key="1">
    <citation type="journal article" date="2023" name="Science">
        <title>Genome structures resolve the early diversification of teleost fishes.</title>
        <authorList>
            <person name="Parey E."/>
            <person name="Louis A."/>
            <person name="Montfort J."/>
            <person name="Bouchez O."/>
            <person name="Roques C."/>
            <person name="Iampietro C."/>
            <person name="Lluch J."/>
            <person name="Castinel A."/>
            <person name="Donnadieu C."/>
            <person name="Desvignes T."/>
            <person name="Floi Bucao C."/>
            <person name="Jouanno E."/>
            <person name="Wen M."/>
            <person name="Mejri S."/>
            <person name="Dirks R."/>
            <person name="Jansen H."/>
            <person name="Henkel C."/>
            <person name="Chen W.J."/>
            <person name="Zahm M."/>
            <person name="Cabau C."/>
            <person name="Klopp C."/>
            <person name="Thompson A.W."/>
            <person name="Robinson-Rechavi M."/>
            <person name="Braasch I."/>
            <person name="Lecointre G."/>
            <person name="Bobe J."/>
            <person name="Postlethwait J.H."/>
            <person name="Berthelot C."/>
            <person name="Roest Crollius H."/>
            <person name="Guiguen Y."/>
        </authorList>
    </citation>
    <scope>NUCLEOTIDE SEQUENCE</scope>
    <source>
        <strain evidence="6">WJC10195</strain>
    </source>
</reference>
<comment type="similarity">
    <text evidence="2">Belongs to the RRP1 family.</text>
</comment>
<evidence type="ECO:0000313" key="6">
    <source>
        <dbReference type="EMBL" id="KAJ8352568.1"/>
    </source>
</evidence>
<accession>A0A9Q1IS63</accession>
<feature type="compositionally biased region" description="Acidic residues" evidence="5">
    <location>
        <begin position="279"/>
        <end position="308"/>
    </location>
</feature>
<evidence type="ECO:0000256" key="4">
    <source>
        <dbReference type="ARBA" id="ARBA00023242"/>
    </source>
</evidence>
<dbReference type="GO" id="GO:0006364">
    <property type="term" value="P:rRNA processing"/>
    <property type="evidence" value="ECO:0007669"/>
    <property type="project" value="UniProtKB-KW"/>
</dbReference>
<organism evidence="6 7">
    <name type="scientific">Synaphobranchus kaupii</name>
    <name type="common">Kaup's arrowtooth eel</name>
    <dbReference type="NCBI Taxonomy" id="118154"/>
    <lineage>
        <taxon>Eukaryota</taxon>
        <taxon>Metazoa</taxon>
        <taxon>Chordata</taxon>
        <taxon>Craniata</taxon>
        <taxon>Vertebrata</taxon>
        <taxon>Euteleostomi</taxon>
        <taxon>Actinopterygii</taxon>
        <taxon>Neopterygii</taxon>
        <taxon>Teleostei</taxon>
        <taxon>Anguilliformes</taxon>
        <taxon>Synaphobranchidae</taxon>
        <taxon>Synaphobranchus</taxon>
    </lineage>
</organism>
<dbReference type="Proteomes" id="UP001152622">
    <property type="component" value="Chromosome 8"/>
</dbReference>
<feature type="compositionally biased region" description="Polar residues" evidence="5">
    <location>
        <begin position="514"/>
        <end position="528"/>
    </location>
</feature>
<dbReference type="EMBL" id="JAINUF010000008">
    <property type="protein sequence ID" value="KAJ8352568.1"/>
    <property type="molecule type" value="Genomic_DNA"/>
</dbReference>
<keyword evidence="7" id="KW-1185">Reference proteome</keyword>
<dbReference type="InterPro" id="IPR010301">
    <property type="entry name" value="RRP1"/>
</dbReference>
<evidence type="ECO:0000313" key="7">
    <source>
        <dbReference type="Proteomes" id="UP001152622"/>
    </source>
</evidence>
<feature type="compositionally biased region" description="Polar residues" evidence="5">
    <location>
        <begin position="821"/>
        <end position="832"/>
    </location>
</feature>
<dbReference type="GO" id="GO:0005634">
    <property type="term" value="C:nucleus"/>
    <property type="evidence" value="ECO:0007669"/>
    <property type="project" value="UniProtKB-SubCell"/>
</dbReference>
<dbReference type="OrthoDB" id="2019504at2759"/>
<name>A0A9Q1IS63_SYNKA</name>
<dbReference type="GO" id="GO:0030688">
    <property type="term" value="C:preribosome, small subunit precursor"/>
    <property type="evidence" value="ECO:0007669"/>
    <property type="project" value="InterPro"/>
</dbReference>
<comment type="subcellular location">
    <subcellularLocation>
        <location evidence="1">Nucleus</location>
    </subcellularLocation>
</comment>
<feature type="compositionally biased region" description="Basic residues" evidence="5">
    <location>
        <begin position="545"/>
        <end position="555"/>
    </location>
</feature>